<evidence type="ECO:0000313" key="5">
    <source>
        <dbReference type="EMBL" id="GGL69073.1"/>
    </source>
</evidence>
<evidence type="ECO:0000259" key="4">
    <source>
        <dbReference type="PROSITE" id="PS50949"/>
    </source>
</evidence>
<keyword evidence="1" id="KW-0805">Transcription regulation</keyword>
<proteinExistence type="predicted"/>
<dbReference type="InterPro" id="IPR000524">
    <property type="entry name" value="Tscrpt_reg_HTH_GntR"/>
</dbReference>
<keyword evidence="3" id="KW-0804">Transcription</keyword>
<dbReference type="CDD" id="cd07377">
    <property type="entry name" value="WHTH_GntR"/>
    <property type="match status" value="1"/>
</dbReference>
<evidence type="ECO:0000256" key="3">
    <source>
        <dbReference type="ARBA" id="ARBA00023163"/>
    </source>
</evidence>
<comment type="caution">
    <text evidence="5">The sequence shown here is derived from an EMBL/GenBank/DDBJ whole genome shotgun (WGS) entry which is preliminary data.</text>
</comment>
<dbReference type="Proteomes" id="UP000613840">
    <property type="component" value="Unassembled WGS sequence"/>
</dbReference>
<evidence type="ECO:0000313" key="6">
    <source>
        <dbReference type="Proteomes" id="UP000613840"/>
    </source>
</evidence>
<dbReference type="PANTHER" id="PTHR38445:SF9">
    <property type="entry name" value="HTH-TYPE TRANSCRIPTIONAL REPRESSOR YTRA"/>
    <property type="match status" value="1"/>
</dbReference>
<dbReference type="SMART" id="SM00345">
    <property type="entry name" value="HTH_GNTR"/>
    <property type="match status" value="1"/>
</dbReference>
<feature type="domain" description="HTH gntR-type" evidence="4">
    <location>
        <begin position="11"/>
        <end position="79"/>
    </location>
</feature>
<protein>
    <submittedName>
        <fullName evidence="5">GntR family transcriptional regulator</fullName>
    </submittedName>
</protein>
<dbReference type="EMBL" id="BMMZ01000007">
    <property type="protein sequence ID" value="GGL69073.1"/>
    <property type="molecule type" value="Genomic_DNA"/>
</dbReference>
<reference evidence="5" key="1">
    <citation type="journal article" date="2014" name="Int. J. Syst. Evol. Microbiol.">
        <title>Complete genome sequence of Corynebacterium casei LMG S-19264T (=DSM 44701T), isolated from a smear-ripened cheese.</title>
        <authorList>
            <consortium name="US DOE Joint Genome Institute (JGI-PGF)"/>
            <person name="Walter F."/>
            <person name="Albersmeier A."/>
            <person name="Kalinowski J."/>
            <person name="Ruckert C."/>
        </authorList>
    </citation>
    <scope>NUCLEOTIDE SEQUENCE</scope>
    <source>
        <strain evidence="5">CGMCC 4.7306</strain>
    </source>
</reference>
<evidence type="ECO:0000256" key="2">
    <source>
        <dbReference type="ARBA" id="ARBA00023125"/>
    </source>
</evidence>
<dbReference type="Pfam" id="PF00392">
    <property type="entry name" value="GntR"/>
    <property type="match status" value="1"/>
</dbReference>
<name>A0A917SDA3_9ACTN</name>
<evidence type="ECO:0000256" key="1">
    <source>
        <dbReference type="ARBA" id="ARBA00023015"/>
    </source>
</evidence>
<dbReference type="SUPFAM" id="SSF46785">
    <property type="entry name" value="Winged helix' DNA-binding domain"/>
    <property type="match status" value="1"/>
</dbReference>
<dbReference type="InterPro" id="IPR036390">
    <property type="entry name" value="WH_DNA-bd_sf"/>
</dbReference>
<dbReference type="AlphaFoldDB" id="A0A917SDA3"/>
<dbReference type="GO" id="GO:0003700">
    <property type="term" value="F:DNA-binding transcription factor activity"/>
    <property type="evidence" value="ECO:0007669"/>
    <property type="project" value="InterPro"/>
</dbReference>
<dbReference type="Gene3D" id="1.10.10.10">
    <property type="entry name" value="Winged helix-like DNA-binding domain superfamily/Winged helix DNA-binding domain"/>
    <property type="match status" value="1"/>
</dbReference>
<dbReference type="InterPro" id="IPR036388">
    <property type="entry name" value="WH-like_DNA-bd_sf"/>
</dbReference>
<dbReference type="PANTHER" id="PTHR38445">
    <property type="entry name" value="HTH-TYPE TRANSCRIPTIONAL REPRESSOR YTRA"/>
    <property type="match status" value="1"/>
</dbReference>
<dbReference type="GO" id="GO:0003677">
    <property type="term" value="F:DNA binding"/>
    <property type="evidence" value="ECO:0007669"/>
    <property type="project" value="UniProtKB-KW"/>
</dbReference>
<reference evidence="5" key="2">
    <citation type="submission" date="2020-09" db="EMBL/GenBank/DDBJ databases">
        <authorList>
            <person name="Sun Q."/>
            <person name="Zhou Y."/>
        </authorList>
    </citation>
    <scope>NUCLEOTIDE SEQUENCE</scope>
    <source>
        <strain evidence="5">CGMCC 4.7306</strain>
    </source>
</reference>
<accession>A0A917SDA3</accession>
<gene>
    <name evidence="5" type="ORF">GCM10011575_29620</name>
</gene>
<keyword evidence="2" id="KW-0238">DNA-binding</keyword>
<organism evidence="5 6">
    <name type="scientific">Microlunatus endophyticus</name>
    <dbReference type="NCBI Taxonomy" id="1716077"/>
    <lineage>
        <taxon>Bacteria</taxon>
        <taxon>Bacillati</taxon>
        <taxon>Actinomycetota</taxon>
        <taxon>Actinomycetes</taxon>
        <taxon>Propionibacteriales</taxon>
        <taxon>Propionibacteriaceae</taxon>
        <taxon>Microlunatus</taxon>
    </lineage>
</organism>
<keyword evidence="6" id="KW-1185">Reference proteome</keyword>
<dbReference type="RefSeq" id="WP_188896154.1">
    <property type="nucleotide sequence ID" value="NZ_BMMZ01000007.1"/>
</dbReference>
<dbReference type="PROSITE" id="PS50949">
    <property type="entry name" value="HTH_GNTR"/>
    <property type="match status" value="1"/>
</dbReference>
<sequence>MILTIDPDDRTAPYEQLRQQLITAISSGELAPGTKLPTVRRLAADLGIAPNTVARTYLELDREGLIETRGRQGSFVARREQAQQPDEARRAADAYAQLIRRLNLDDTTALGLIRSALGGS</sequence>